<dbReference type="OrthoDB" id="9811314at2"/>
<dbReference type="GO" id="GO:0046872">
    <property type="term" value="F:metal ion binding"/>
    <property type="evidence" value="ECO:0007669"/>
    <property type="project" value="InterPro"/>
</dbReference>
<gene>
    <name evidence="1" type="ORF">MgSA37_01077</name>
</gene>
<evidence type="ECO:0000313" key="2">
    <source>
        <dbReference type="Proteomes" id="UP000218263"/>
    </source>
</evidence>
<protein>
    <submittedName>
        <fullName evidence="1">Peptidase M16 inactive domain protein</fullName>
    </submittedName>
</protein>
<dbReference type="PANTHER" id="PTHR11851">
    <property type="entry name" value="METALLOPROTEASE"/>
    <property type="match status" value="1"/>
</dbReference>
<dbReference type="InterPro" id="IPR011249">
    <property type="entry name" value="Metalloenz_LuxS/M16"/>
</dbReference>
<dbReference type="RefSeq" id="WP_096350176.1">
    <property type="nucleotide sequence ID" value="NZ_AP017313.1"/>
</dbReference>
<dbReference type="EMBL" id="AP017313">
    <property type="protein sequence ID" value="BAU52913.1"/>
    <property type="molecule type" value="Genomic_DNA"/>
</dbReference>
<dbReference type="Gene3D" id="3.30.830.10">
    <property type="entry name" value="Metalloenzyme, LuxS/M16 peptidase-like"/>
    <property type="match status" value="2"/>
</dbReference>
<sequence>MKKLILIAVGALFIQYTQAQNINRAKEPTPGPAPVLKIKDPVIYKLANGITVLVVEDHRLPKVTANYLIDANAVTEGEKAGVLNLMGSMLNEGTKSMPKAAFDEAVDKLGANVSLSWNGGYASSLTRYFKKAFGLMGLGLKEPAFTQESFDKLKSQELTSLKAQARSAKAIAGRVTNALAYGKNHPDGEFETEESIQKLTLQDVKNFYAKYITPSRGYLTITGDIKPADAQLLAAKVLGSWQGAKLTLEKIADAPNAAKTEIDLVDVPTAVQSEIHIVNLTSLKMNSPDYFPALIANYILGGGAQSRLFMNLREKHSFTYGAYSSLGASRLQGLFDASASVRNAKTDSAVNEFLAEIKKMRSEKVSDEELKNAKALYAGSFARGLEDPARTATFASNILIYNLPKDFYKTYLQKVNAVTVDDVLRVAQKYMLGDNLRIVVVGSAGQITDGLKKTGIPVNMFDKYAAPVAAPAVKQ</sequence>
<dbReference type="SUPFAM" id="SSF63411">
    <property type="entry name" value="LuxS/MPP-like metallohydrolase"/>
    <property type="match status" value="2"/>
</dbReference>
<reference evidence="1 2" key="1">
    <citation type="submission" date="2015-12" db="EMBL/GenBank/DDBJ databases">
        <title>Genome sequence of Mucilaginibacter gotjawali.</title>
        <authorList>
            <person name="Lee J.S."/>
            <person name="Lee K.C."/>
            <person name="Kim K.K."/>
            <person name="Lee B.W."/>
        </authorList>
    </citation>
    <scope>NUCLEOTIDE SEQUENCE [LARGE SCALE GENOMIC DNA]</scope>
    <source>
        <strain evidence="1 2">SA3-7</strain>
    </source>
</reference>
<dbReference type="InterPro" id="IPR007863">
    <property type="entry name" value="Peptidase_M16_C"/>
</dbReference>
<proteinExistence type="predicted"/>
<dbReference type="Proteomes" id="UP000218263">
    <property type="component" value="Chromosome"/>
</dbReference>
<organism evidence="1 2">
    <name type="scientific">Mucilaginibacter gotjawali</name>
    <dbReference type="NCBI Taxonomy" id="1550579"/>
    <lineage>
        <taxon>Bacteria</taxon>
        <taxon>Pseudomonadati</taxon>
        <taxon>Bacteroidota</taxon>
        <taxon>Sphingobacteriia</taxon>
        <taxon>Sphingobacteriales</taxon>
        <taxon>Sphingobacteriaceae</taxon>
        <taxon>Mucilaginibacter</taxon>
    </lineage>
</organism>
<dbReference type="AlphaFoldDB" id="A0A110B1L5"/>
<dbReference type="KEGG" id="mgot:MgSA37_01077"/>
<evidence type="ECO:0000313" key="1">
    <source>
        <dbReference type="EMBL" id="BAU52913.1"/>
    </source>
</evidence>
<dbReference type="PANTHER" id="PTHR11851:SF224">
    <property type="entry name" value="PROCESSING PROTEASE"/>
    <property type="match status" value="1"/>
</dbReference>
<dbReference type="InterPro" id="IPR050361">
    <property type="entry name" value="MPP/UQCRC_Complex"/>
</dbReference>
<keyword evidence="2" id="KW-1185">Reference proteome</keyword>
<accession>A0A110B1L5</accession>
<dbReference type="Pfam" id="PF05193">
    <property type="entry name" value="Peptidase_M16_C"/>
    <property type="match status" value="1"/>
</dbReference>
<name>A0A110B1L5_9SPHI</name>